<feature type="region of interest" description="Disordered" evidence="1">
    <location>
        <begin position="599"/>
        <end position="700"/>
    </location>
</feature>
<feature type="compositionally biased region" description="Polar residues" evidence="1">
    <location>
        <begin position="610"/>
        <end position="619"/>
    </location>
</feature>
<feature type="region of interest" description="Disordered" evidence="1">
    <location>
        <begin position="903"/>
        <end position="1023"/>
    </location>
</feature>
<feature type="compositionally biased region" description="Polar residues" evidence="1">
    <location>
        <begin position="810"/>
        <end position="838"/>
    </location>
</feature>
<dbReference type="EMBL" id="CAJZBQ010000054">
    <property type="protein sequence ID" value="CAG9332249.1"/>
    <property type="molecule type" value="Genomic_DNA"/>
</dbReference>
<sequence length="1611" mass="186269">MYRFYVKDQGRKRLVEYPVREVQYLAQQLGMDFENEEKYKWFLHQALLCLLPIGWKRESDYKGQIQYHNMKTQITTTNHPLIYKFRKCFARLVEKDIEQNFQENTKESSQSDRKNTNNPQNNEILSYEDQMVAFEKLMAKVGKTENNTGEKFIQIQKESKEFYDLLFGGKDDGPPKMIEDSLEYQLINPEAVLNLAKEYGIAGDYRLLWIARVALVLPLPPLWKQELDSVGNIVYVNTEIASSQIQHPARIFLMELIQRVKFNVGGREVSQFTTFYDNECRKYEVDLVKLIQRKDYIVMKENMPDPEFRRRAAYFKPRLTVDEAITDIMVFEIAKSAGINFQNEIHLLGSVYQHLETLKKETSMKHWEFRFTMEGKRYWYNTKEKRSVQHFPFRDEMKKFIKEMRKEIFMNNKIAVRNIADRHPEFQARGKPFYDKVRADALAAAELFLRKNIDSADPEDQYPLTSITRELNRKVSLSEMMDILYACPFAFSVSLLNHPGDLEGYESVEDAPSSHSDSKEEEEEISDINNFADSDEEKEPEKKAPEWFYRKKLKKKEGVSEEVKVERARKRKLSRKSKDPTPLVERRLERSRTLASQNYKYLRMKHDNKTLYSDNSENYDSIEELSASEEDSYDSHSENDIKVQEGRQNDEEILQEKEEAKEEVTEEIKEKPRIENKSRERKSEAKQREPERVKETPTKQENLVVKKEEIKVEKIAITDEYISTPELQNSSERPSEIEIYENTEEINESDEMIKEILEYKAEETKIDDIIENARSQQRAQTLNPTILESEAKKAEEKVETPANVRKSQRGKTISPTLMEFNTRQSPVLYSSNSGQSTTRKLKSRAESSVDGSLLPSSSMPLTEFPQRDGIRTQTGFYNHKPEPESQNLKEIQEEMLRTVSIEGVKLSSSMSFNDMKGLVRRGKNAENKKAQQDTSQHRTPAQSPTADPKRKSDKNSRLWQKVLKRVNVEASPEGSMLNGEQSLKLQEDLSEILGADSENLSDEDFAPTPESGQKKTPDLSSIMEGFNKDLGALKEMNILGSLPTSKESSKFWFDNEGSKPNSREHNLRNTPSRLALRSESSNKAAKSNSKSSSESAKRSDLSQELSRTSKNASSRQQASIYSKQQTMSSQMESSRSELGLLLPKASMPEISERDSPDHSPIEASGIRTANSQARHTSLFEEYSYKAKEASRPNTLDKFKNIISLTNEQDLVRVRYNRDRWLPNEDESNDEKWGESDVSNRVVTAHGEIHFMPPGEEDEMENSRNKSNLRRMSIEREPQAESKKVMKVENDVRTQKLYFMYYLDLIGHPCSSKHSLAKYECSKYIQPLNILFLAKRLGIKVTQSPFSSPESDLVWIAYLQAAAPMPDGFEKNVPITKICSWPYGAHPGDKYFSLILQYQRKIRAVELIKLTPKERAHDLISNSWIEFKNLKDAKYYYNYLSCETSHMIPSSVKFHFAEKSEAEDRKAKLKELLISQDNLLFKTVTKLIGNTKNNTSHSQNIVNIANLIMQSIARKEPLIKDTLTELPPIEERNRQGAGPIPFKLVTLPEIKTSKLPKFSKLSGKYTPTKFSVTNKAVTTRSHSEKAFNFDFGKFHIQHFSPRIPLAQTLRSQ</sequence>
<protein>
    <recommendedName>
        <fullName evidence="2">WW domain-containing protein</fullName>
    </recommendedName>
</protein>
<keyword evidence="4" id="KW-1185">Reference proteome</keyword>
<dbReference type="PROSITE" id="PS50020">
    <property type="entry name" value="WW_DOMAIN_2"/>
    <property type="match status" value="2"/>
</dbReference>
<feature type="domain" description="WW" evidence="2">
    <location>
        <begin position="49"/>
        <end position="82"/>
    </location>
</feature>
<evidence type="ECO:0000259" key="2">
    <source>
        <dbReference type="PROSITE" id="PS50020"/>
    </source>
</evidence>
<feature type="compositionally biased region" description="Basic and acidic residues" evidence="1">
    <location>
        <begin position="633"/>
        <end position="700"/>
    </location>
</feature>
<feature type="compositionally biased region" description="Acidic residues" evidence="1">
    <location>
        <begin position="620"/>
        <end position="632"/>
    </location>
</feature>
<feature type="domain" description="WW" evidence="2">
    <location>
        <begin position="217"/>
        <end position="250"/>
    </location>
</feature>
<gene>
    <name evidence="3" type="ORF">BSTOLATCC_MIC55700</name>
</gene>
<organism evidence="3 4">
    <name type="scientific">Blepharisma stoltei</name>
    <dbReference type="NCBI Taxonomy" id="1481888"/>
    <lineage>
        <taxon>Eukaryota</taxon>
        <taxon>Sar</taxon>
        <taxon>Alveolata</taxon>
        <taxon>Ciliophora</taxon>
        <taxon>Postciliodesmatophora</taxon>
        <taxon>Heterotrichea</taxon>
        <taxon>Heterotrichida</taxon>
        <taxon>Blepharismidae</taxon>
        <taxon>Blepharisma</taxon>
    </lineage>
</organism>
<evidence type="ECO:0000313" key="3">
    <source>
        <dbReference type="EMBL" id="CAG9332249.1"/>
    </source>
</evidence>
<accession>A0AAU9K9E0</accession>
<feature type="region of interest" description="Disordered" evidence="1">
    <location>
        <begin position="504"/>
        <end position="543"/>
    </location>
</feature>
<evidence type="ECO:0000313" key="4">
    <source>
        <dbReference type="Proteomes" id="UP001162131"/>
    </source>
</evidence>
<feature type="compositionally biased region" description="Basic and acidic residues" evidence="1">
    <location>
        <begin position="576"/>
        <end position="585"/>
    </location>
</feature>
<name>A0AAU9K9E0_9CILI</name>
<dbReference type="Proteomes" id="UP001162131">
    <property type="component" value="Unassembled WGS sequence"/>
</dbReference>
<feature type="region of interest" description="Disordered" evidence="1">
    <location>
        <begin position="1149"/>
        <end position="1170"/>
    </location>
</feature>
<reference evidence="3" key="1">
    <citation type="submission" date="2021-09" db="EMBL/GenBank/DDBJ databases">
        <authorList>
            <consortium name="AG Swart"/>
            <person name="Singh M."/>
            <person name="Singh A."/>
            <person name="Seah K."/>
            <person name="Emmerich C."/>
        </authorList>
    </citation>
    <scope>NUCLEOTIDE SEQUENCE</scope>
    <source>
        <strain evidence="3">ATCC30299</strain>
    </source>
</reference>
<feature type="compositionally biased region" description="Polar residues" evidence="1">
    <location>
        <begin position="1102"/>
        <end position="1133"/>
    </location>
</feature>
<feature type="region of interest" description="Disordered" evidence="1">
    <location>
        <begin position="776"/>
        <end position="889"/>
    </location>
</feature>
<dbReference type="SMART" id="SM00456">
    <property type="entry name" value="WW"/>
    <property type="match status" value="3"/>
</dbReference>
<feature type="compositionally biased region" description="Basic and acidic residues" evidence="1">
    <location>
        <begin position="947"/>
        <end position="956"/>
    </location>
</feature>
<evidence type="ECO:0000256" key="1">
    <source>
        <dbReference type="SAM" id="MobiDB-lite"/>
    </source>
</evidence>
<feature type="region of interest" description="Disordered" evidence="1">
    <location>
        <begin position="102"/>
        <end position="122"/>
    </location>
</feature>
<feature type="compositionally biased region" description="Basic and acidic residues" evidence="1">
    <location>
        <begin position="102"/>
        <end position="115"/>
    </location>
</feature>
<feature type="compositionally biased region" description="Basic and acidic residues" evidence="1">
    <location>
        <begin position="789"/>
        <end position="799"/>
    </location>
</feature>
<comment type="caution">
    <text evidence="3">The sequence shown here is derived from an EMBL/GenBank/DDBJ whole genome shotgun (WGS) entry which is preliminary data.</text>
</comment>
<feature type="compositionally biased region" description="Polar residues" evidence="1">
    <location>
        <begin position="776"/>
        <end position="786"/>
    </location>
</feature>
<feature type="compositionally biased region" description="Polar residues" evidence="1">
    <location>
        <begin position="932"/>
        <end position="945"/>
    </location>
</feature>
<dbReference type="InterPro" id="IPR001202">
    <property type="entry name" value="WW_dom"/>
</dbReference>
<feature type="compositionally biased region" description="Basic and acidic residues" evidence="1">
    <location>
        <begin position="1150"/>
        <end position="1160"/>
    </location>
</feature>
<feature type="region of interest" description="Disordered" evidence="1">
    <location>
        <begin position="560"/>
        <end position="585"/>
    </location>
</feature>
<feature type="compositionally biased region" description="Low complexity" evidence="1">
    <location>
        <begin position="848"/>
        <end position="858"/>
    </location>
</feature>
<proteinExistence type="predicted"/>
<feature type="compositionally biased region" description="Low complexity" evidence="1">
    <location>
        <begin position="1077"/>
        <end position="1094"/>
    </location>
</feature>
<feature type="region of interest" description="Disordered" evidence="1">
    <location>
        <begin position="1045"/>
        <end position="1136"/>
    </location>
</feature>